<evidence type="ECO:0000313" key="9">
    <source>
        <dbReference type="Proteomes" id="UP000236434"/>
    </source>
</evidence>
<keyword evidence="4 7" id="KW-0812">Transmembrane</keyword>
<dbReference type="GO" id="GO:0008324">
    <property type="term" value="F:monoatomic cation transmembrane transporter activity"/>
    <property type="evidence" value="ECO:0007669"/>
    <property type="project" value="InterPro"/>
</dbReference>
<accession>A0A2K1P4J7</accession>
<dbReference type="PIRSF" id="PIRSF019239">
    <property type="entry name" value="MrpE"/>
    <property type="match status" value="1"/>
</dbReference>
<dbReference type="InterPro" id="IPR002758">
    <property type="entry name" value="Cation_antiport_E"/>
</dbReference>
<evidence type="ECO:0000256" key="2">
    <source>
        <dbReference type="ARBA" id="ARBA00006228"/>
    </source>
</evidence>
<proteinExistence type="inferred from homology"/>
<dbReference type="Proteomes" id="UP000236434">
    <property type="component" value="Unassembled WGS sequence"/>
</dbReference>
<dbReference type="Pfam" id="PF01899">
    <property type="entry name" value="MNHE"/>
    <property type="match status" value="1"/>
</dbReference>
<evidence type="ECO:0000256" key="4">
    <source>
        <dbReference type="ARBA" id="ARBA00022692"/>
    </source>
</evidence>
<organism evidence="8 9">
    <name type="scientific">Petrotoga olearia DSM 13574</name>
    <dbReference type="NCBI Taxonomy" id="1122955"/>
    <lineage>
        <taxon>Bacteria</taxon>
        <taxon>Thermotogati</taxon>
        <taxon>Thermotogota</taxon>
        <taxon>Thermotogae</taxon>
        <taxon>Petrotogales</taxon>
        <taxon>Petrotogaceae</taxon>
        <taxon>Petrotoga</taxon>
    </lineage>
</organism>
<dbReference type="PANTHER" id="PTHR34584">
    <property type="entry name" value="NA(+)/H(+) ANTIPORTER SUBUNIT E1"/>
    <property type="match status" value="1"/>
</dbReference>
<evidence type="ECO:0000256" key="3">
    <source>
        <dbReference type="ARBA" id="ARBA00022475"/>
    </source>
</evidence>
<name>A0A2K1P4J7_9BACT</name>
<comment type="caution">
    <text evidence="8">The sequence shown here is derived from an EMBL/GenBank/DDBJ whole genome shotgun (WGS) entry which is preliminary data.</text>
</comment>
<keyword evidence="3" id="KW-1003">Cell membrane</keyword>
<dbReference type="OrthoDB" id="9800498at2"/>
<evidence type="ECO:0000256" key="7">
    <source>
        <dbReference type="SAM" id="Phobius"/>
    </source>
</evidence>
<gene>
    <name evidence="8" type="ORF">X929_03025</name>
</gene>
<evidence type="ECO:0000313" key="8">
    <source>
        <dbReference type="EMBL" id="PNR97714.1"/>
    </source>
</evidence>
<reference evidence="8 9" key="1">
    <citation type="submission" date="2013-12" db="EMBL/GenBank/DDBJ databases">
        <title>Comparative genomics of Petrotoga isolates.</title>
        <authorList>
            <person name="Nesbo C.L."/>
            <person name="Charchuk R."/>
            <person name="Chow K."/>
        </authorList>
    </citation>
    <scope>NUCLEOTIDE SEQUENCE [LARGE SCALE GENOMIC DNA]</scope>
    <source>
        <strain evidence="8 9">DSM 13574</strain>
    </source>
</reference>
<dbReference type="RefSeq" id="WP_103066551.1">
    <property type="nucleotide sequence ID" value="NZ_AZRL01000004.1"/>
</dbReference>
<comment type="similarity">
    <text evidence="2">Belongs to the CPA3 antiporters (TC 2.A.63) subunit E family.</text>
</comment>
<keyword evidence="5 7" id="KW-1133">Transmembrane helix</keyword>
<sequence>MKKFVSTFIVLLVIWLFMTSFNLSELIVGLLVSIVLAGVISRLVDYEFDFSVVYKLPLFVIVYVPVFLYKMFLSNIDVARRVLTPKIPLNPGFVKIPVDLKGDVGKLTLANSVTLTPGTLSIDVDDENLYIHWIDIKGENERDYKKHVTGTFEKILGRIYK</sequence>
<dbReference type="PANTHER" id="PTHR34584:SF1">
    <property type="entry name" value="NA(+)_H(+) ANTIPORTER SUBUNIT E1"/>
    <property type="match status" value="1"/>
</dbReference>
<protein>
    <submittedName>
        <fullName evidence="8">Cation:proton antiporter</fullName>
    </submittedName>
</protein>
<dbReference type="GO" id="GO:0005886">
    <property type="term" value="C:plasma membrane"/>
    <property type="evidence" value="ECO:0007669"/>
    <property type="project" value="UniProtKB-SubCell"/>
</dbReference>
<dbReference type="EMBL" id="AZRL01000004">
    <property type="protein sequence ID" value="PNR97714.1"/>
    <property type="molecule type" value="Genomic_DNA"/>
</dbReference>
<dbReference type="AlphaFoldDB" id="A0A2K1P4J7"/>
<comment type="subcellular location">
    <subcellularLocation>
        <location evidence="1">Cell membrane</location>
        <topology evidence="1">Multi-pass membrane protein</topology>
    </subcellularLocation>
</comment>
<feature type="transmembrane region" description="Helical" evidence="7">
    <location>
        <begin position="7"/>
        <end position="40"/>
    </location>
</feature>
<evidence type="ECO:0000256" key="1">
    <source>
        <dbReference type="ARBA" id="ARBA00004651"/>
    </source>
</evidence>
<evidence type="ECO:0000256" key="5">
    <source>
        <dbReference type="ARBA" id="ARBA00022989"/>
    </source>
</evidence>
<evidence type="ECO:0000256" key="6">
    <source>
        <dbReference type="ARBA" id="ARBA00023136"/>
    </source>
</evidence>
<feature type="transmembrane region" description="Helical" evidence="7">
    <location>
        <begin position="52"/>
        <end position="72"/>
    </location>
</feature>
<keyword evidence="6 7" id="KW-0472">Membrane</keyword>